<reference evidence="1 2" key="1">
    <citation type="submission" date="2024-04" db="EMBL/GenBank/DDBJ databases">
        <title>Draft genome sequence of Halopseudomonas sabulinigri NBRC 116187.</title>
        <authorList>
            <person name="Miyakawa T."/>
            <person name="Kusuya Y."/>
            <person name="Miura T."/>
        </authorList>
    </citation>
    <scope>NUCLEOTIDE SEQUENCE [LARGE SCALE GENOMIC DNA]</scope>
    <source>
        <strain evidence="1 2">4NH20-0042</strain>
    </source>
</reference>
<dbReference type="Proteomes" id="UP001486808">
    <property type="component" value="Unassembled WGS sequence"/>
</dbReference>
<name>A0ABP9ZTR3_9GAMM</name>
<protein>
    <submittedName>
        <fullName evidence="1">Uncharacterized protein</fullName>
    </submittedName>
</protein>
<dbReference type="EMBL" id="BAABWD010000005">
    <property type="protein sequence ID" value="GAA6132852.1"/>
    <property type="molecule type" value="Genomic_DNA"/>
</dbReference>
<sequence length="86" mass="9473">MLQAPAALMARLWRNHGVRGQRATNPARVQFMDAYPVSACRGLVQLPQGHAMAAQIELGKVLALTAFEQIQRKHGVILRRGYVPAV</sequence>
<organism evidence="1 2">
    <name type="scientific">Halopseudomonas sabulinigri</name>
    <dbReference type="NCBI Taxonomy" id="472181"/>
    <lineage>
        <taxon>Bacteria</taxon>
        <taxon>Pseudomonadati</taxon>
        <taxon>Pseudomonadota</taxon>
        <taxon>Gammaproteobacteria</taxon>
        <taxon>Pseudomonadales</taxon>
        <taxon>Pseudomonadaceae</taxon>
        <taxon>Halopseudomonas</taxon>
    </lineage>
</organism>
<evidence type="ECO:0000313" key="1">
    <source>
        <dbReference type="EMBL" id="GAA6132852.1"/>
    </source>
</evidence>
<comment type="caution">
    <text evidence="1">The sequence shown here is derived from an EMBL/GenBank/DDBJ whole genome shotgun (WGS) entry which is preliminary data.</text>
</comment>
<accession>A0ABP9ZTR3</accession>
<evidence type="ECO:0000313" key="2">
    <source>
        <dbReference type="Proteomes" id="UP001486808"/>
    </source>
</evidence>
<gene>
    <name evidence="1" type="ORF">NBRC116187_32120</name>
</gene>
<proteinExistence type="predicted"/>
<keyword evidence="2" id="KW-1185">Reference proteome</keyword>